<organism evidence="8 9">
    <name type="scientific">Holothuria leucospilota</name>
    <name type="common">Black long sea cucumber</name>
    <name type="synonym">Mertensiothuria leucospilota</name>
    <dbReference type="NCBI Taxonomy" id="206669"/>
    <lineage>
        <taxon>Eukaryota</taxon>
        <taxon>Metazoa</taxon>
        <taxon>Echinodermata</taxon>
        <taxon>Eleutherozoa</taxon>
        <taxon>Echinozoa</taxon>
        <taxon>Holothuroidea</taxon>
        <taxon>Aspidochirotacea</taxon>
        <taxon>Aspidochirotida</taxon>
        <taxon>Holothuriidae</taxon>
        <taxon>Holothuria</taxon>
    </lineage>
</organism>
<evidence type="ECO:0000313" key="8">
    <source>
        <dbReference type="EMBL" id="KAJ8020458.1"/>
    </source>
</evidence>
<feature type="compositionally biased region" description="Basic and acidic residues" evidence="6">
    <location>
        <begin position="135"/>
        <end position="147"/>
    </location>
</feature>
<dbReference type="OrthoDB" id="2942533at2759"/>
<dbReference type="AlphaFoldDB" id="A0A9Q0YD40"/>
<comment type="caution">
    <text evidence="8">The sequence shown here is derived from an EMBL/GenBank/DDBJ whole genome shotgun (WGS) entry which is preliminary data.</text>
</comment>
<dbReference type="Proteomes" id="UP001152320">
    <property type="component" value="Chromosome 22"/>
</dbReference>
<feature type="region of interest" description="Disordered" evidence="6">
    <location>
        <begin position="166"/>
        <end position="204"/>
    </location>
</feature>
<feature type="compositionally biased region" description="Basic and acidic residues" evidence="6">
    <location>
        <begin position="166"/>
        <end position="182"/>
    </location>
</feature>
<accession>A0A9Q0YD40</accession>
<name>A0A9Q0YD40_HOLLE</name>
<keyword evidence="3" id="KW-0677">Repeat</keyword>
<feature type="compositionally biased region" description="Acidic residues" evidence="6">
    <location>
        <begin position="358"/>
        <end position="370"/>
    </location>
</feature>
<dbReference type="GO" id="GO:0005829">
    <property type="term" value="C:cytosol"/>
    <property type="evidence" value="ECO:0007669"/>
    <property type="project" value="TreeGrafter"/>
</dbReference>
<evidence type="ECO:0000259" key="7">
    <source>
        <dbReference type="Pfam" id="PF13877"/>
    </source>
</evidence>
<reference evidence="8" key="1">
    <citation type="submission" date="2021-10" db="EMBL/GenBank/DDBJ databases">
        <title>Tropical sea cucumber genome reveals ecological adaptation and Cuvierian tubules defense mechanism.</title>
        <authorList>
            <person name="Chen T."/>
        </authorList>
    </citation>
    <scope>NUCLEOTIDE SEQUENCE</scope>
    <source>
        <strain evidence="8">Nanhai2018</strain>
        <tissue evidence="8">Muscle</tissue>
    </source>
</reference>
<feature type="compositionally biased region" description="Basic and acidic residues" evidence="6">
    <location>
        <begin position="189"/>
        <end position="204"/>
    </location>
</feature>
<dbReference type="PANTHER" id="PTHR45984">
    <property type="entry name" value="RNA (RNA) POLYMERASE II ASSOCIATED PROTEIN HOMOLOG"/>
    <property type="match status" value="1"/>
</dbReference>
<feature type="region of interest" description="Disordered" evidence="6">
    <location>
        <begin position="106"/>
        <end position="153"/>
    </location>
</feature>
<evidence type="ECO:0000256" key="6">
    <source>
        <dbReference type="SAM" id="MobiDB-lite"/>
    </source>
</evidence>
<feature type="domain" description="RNA-polymerase II-associated protein 3-like C-terminal" evidence="7">
    <location>
        <begin position="917"/>
        <end position="1006"/>
    </location>
</feature>
<sequence length="1040" mass="116286">MDAGSIKHLLGGSGEVGDVPVEHMDYDYISESSNVKELEKILKVLRSGKEGYYPDLIKHCENRIRQLNPQSKALRKDKAPATPHDLGQEEWKQVNTDMKNFLDEAHSTDQSMKDEGPSEDKDSIPVRGSVTIDSSGKKDKENSEPDFKPFPNRIRSHDFRAWEKYDADKESERVDESDEMKQTRLQADQLKESRSSASQEKLKTEGCTPKELEMMANREKDKGNEAFRAGDFAEAILYYTRSLSVIPSAPAYNNRALARIRLEQFPSAVVDCNKVLELEPDNLKAMLRRSTARKSLHQYEEACQDLEYVLSIEPGNKQAEDLLKDVKKKMMSKPTSSHKIQNGHGKGAPKGGKRMVIEEVEGSDSSEGDVVDGNITSQQKSPEGVGKDTPYMNGESPKEKISPGESSEEKTSPEETGGNPEVAPSNVSANKVLQAPKEIQTQSPKMTTEAVQTSPTDIDKKVPGTGETPKEEDKLVPTKPLPQKVVKLKDEGTALYMKGQYDHAKEKYSKALELLKEDEASYKSAISSLYSNRAACRLKVGDCQGCIEDCDTVLQLTPFNIKGYLRRASAYETLEKYKYAYVDFQQAMTFDPYNKTAQAGATRTMGVLQSTYGTEWRQKLPSRPLIPAASPQQPKVSVPQENGPSGEATDGNSVLKAAAPTREKAEKIPEKPLSNEEKFQKLKSEGNDFVKKGQYKDAIRCYTACTEIDPAQAVPFTNRALCYLKLNQNAQAEEDCTRALQLDPKNVKGYYRRAQARKGLDNYFDSIKDLTALLKLESNNVSAKKELEIVKDAWRKKLREKQSNAPTNSTAESKADISKKKNVLIEEADTDSEDEKDEKPSEGSAGRPGVRKNGLSEGREKEPVIKEEKSGKHSGHRESKPTEKHKNSRSKSKKEEKDGRNSKMPHSTQAPKLSKVTAYEFMQAWMSLKSTKDSLPYAQLLEQVPPDQLPTVLSNKLDAPMLTKILKAVEDHLVKSDPERSYRLLSNLCRAQRFQTVLLFMTNEEKQGIDKCLASLAAKENQFCSNEDIDKLRKSFGLIC</sequence>
<dbReference type="InterPro" id="IPR011990">
    <property type="entry name" value="TPR-like_helical_dom_sf"/>
</dbReference>
<evidence type="ECO:0000313" key="9">
    <source>
        <dbReference type="Proteomes" id="UP001152320"/>
    </source>
</evidence>
<feature type="region of interest" description="Disordered" evidence="6">
    <location>
        <begin position="800"/>
        <end position="912"/>
    </location>
</feature>
<dbReference type="InterPro" id="IPR025986">
    <property type="entry name" value="RPAP3-like_C"/>
</dbReference>
<dbReference type="Pfam" id="PF13877">
    <property type="entry name" value="RPAP3_C"/>
    <property type="match status" value="1"/>
</dbReference>
<dbReference type="GO" id="GO:0005739">
    <property type="term" value="C:mitochondrion"/>
    <property type="evidence" value="ECO:0007669"/>
    <property type="project" value="TreeGrafter"/>
</dbReference>
<protein>
    <submittedName>
        <fullName evidence="8">Sperm-associated antigen 1</fullName>
    </submittedName>
</protein>
<dbReference type="Pfam" id="PF00515">
    <property type="entry name" value="TPR_1"/>
    <property type="match status" value="1"/>
</dbReference>
<feature type="compositionally biased region" description="Basic and acidic residues" evidence="6">
    <location>
        <begin position="661"/>
        <end position="673"/>
    </location>
</feature>
<feature type="compositionally biased region" description="Polar residues" evidence="6">
    <location>
        <begin position="803"/>
        <end position="812"/>
    </location>
</feature>
<feature type="compositionally biased region" description="Basic and acidic residues" evidence="6">
    <location>
        <begin position="457"/>
        <end position="476"/>
    </location>
</feature>
<dbReference type="EMBL" id="JAIZAY010000022">
    <property type="protein sequence ID" value="KAJ8020458.1"/>
    <property type="molecule type" value="Genomic_DNA"/>
</dbReference>
<dbReference type="GO" id="GO:0031072">
    <property type="term" value="F:heat shock protein binding"/>
    <property type="evidence" value="ECO:0007669"/>
    <property type="project" value="TreeGrafter"/>
</dbReference>
<comment type="subcellular location">
    <subcellularLocation>
        <location evidence="1">Cytoplasm</location>
    </subcellularLocation>
</comment>
<evidence type="ECO:0000256" key="3">
    <source>
        <dbReference type="ARBA" id="ARBA00022737"/>
    </source>
</evidence>
<feature type="compositionally biased region" description="Polar residues" evidence="6">
    <location>
        <begin position="439"/>
        <end position="456"/>
    </location>
</feature>
<feature type="compositionally biased region" description="Basic and acidic residues" evidence="6">
    <location>
        <begin position="106"/>
        <end position="124"/>
    </location>
</feature>
<dbReference type="PANTHER" id="PTHR45984:SF1">
    <property type="entry name" value="SPAG1 AXONEMAL DYNEIN ASSEMBLY FACTOR"/>
    <property type="match status" value="1"/>
</dbReference>
<evidence type="ECO:0000256" key="5">
    <source>
        <dbReference type="PROSITE-ProRule" id="PRU00339"/>
    </source>
</evidence>
<keyword evidence="2" id="KW-0963">Cytoplasm</keyword>
<feature type="repeat" description="TPR" evidence="5">
    <location>
        <begin position="561"/>
        <end position="594"/>
    </location>
</feature>
<feature type="compositionally biased region" description="Polar residues" evidence="6">
    <location>
        <begin position="630"/>
        <end position="643"/>
    </location>
</feature>
<dbReference type="Gene3D" id="1.25.40.10">
    <property type="entry name" value="Tetratricopeptide repeat domain"/>
    <property type="match status" value="3"/>
</dbReference>
<keyword evidence="4 5" id="KW-0802">TPR repeat</keyword>
<feature type="repeat" description="TPR" evidence="5">
    <location>
        <begin position="713"/>
        <end position="746"/>
    </location>
</feature>
<feature type="compositionally biased region" description="Basic and acidic residues" evidence="6">
    <location>
        <begin position="396"/>
        <end position="413"/>
    </location>
</feature>
<keyword evidence="9" id="KW-1185">Reference proteome</keyword>
<feature type="region of interest" description="Disordered" evidence="6">
    <location>
        <begin position="329"/>
        <end position="476"/>
    </location>
</feature>
<dbReference type="SMART" id="SM00028">
    <property type="entry name" value="TPR"/>
    <property type="match status" value="9"/>
</dbReference>
<feature type="repeat" description="TPR" evidence="5">
    <location>
        <begin position="249"/>
        <end position="282"/>
    </location>
</feature>
<dbReference type="Pfam" id="PF13181">
    <property type="entry name" value="TPR_8"/>
    <property type="match status" value="1"/>
</dbReference>
<dbReference type="SUPFAM" id="SSF48452">
    <property type="entry name" value="TPR-like"/>
    <property type="match status" value="3"/>
</dbReference>
<dbReference type="InterPro" id="IPR051982">
    <property type="entry name" value="CiliaryAsmbly_MitoImport"/>
</dbReference>
<evidence type="ECO:0000256" key="1">
    <source>
        <dbReference type="ARBA" id="ARBA00004496"/>
    </source>
</evidence>
<dbReference type="InterPro" id="IPR019734">
    <property type="entry name" value="TPR_rpt"/>
</dbReference>
<feature type="repeat" description="TPR" evidence="5">
    <location>
        <begin position="485"/>
        <end position="518"/>
    </location>
</feature>
<dbReference type="GO" id="GO:0006626">
    <property type="term" value="P:protein targeting to mitochondrion"/>
    <property type="evidence" value="ECO:0007669"/>
    <property type="project" value="TreeGrafter"/>
</dbReference>
<feature type="region of interest" description="Disordered" evidence="6">
    <location>
        <begin position="68"/>
        <end position="89"/>
    </location>
</feature>
<evidence type="ECO:0000256" key="4">
    <source>
        <dbReference type="ARBA" id="ARBA00022803"/>
    </source>
</evidence>
<dbReference type="PROSITE" id="PS50005">
    <property type="entry name" value="TPR"/>
    <property type="match status" value="4"/>
</dbReference>
<evidence type="ECO:0000256" key="2">
    <source>
        <dbReference type="ARBA" id="ARBA00022490"/>
    </source>
</evidence>
<feature type="compositionally biased region" description="Basic and acidic residues" evidence="6">
    <location>
        <begin position="857"/>
        <end position="885"/>
    </location>
</feature>
<feature type="region of interest" description="Disordered" evidence="6">
    <location>
        <begin position="624"/>
        <end position="673"/>
    </location>
</feature>
<gene>
    <name evidence="8" type="ORF">HOLleu_40054</name>
</gene>
<feature type="compositionally biased region" description="Acidic residues" evidence="6">
    <location>
        <begin position="826"/>
        <end position="836"/>
    </location>
</feature>
<proteinExistence type="predicted"/>